<comment type="similarity">
    <text evidence="1">Belongs to the FGGY kinase family.</text>
</comment>
<feature type="domain" description="Carbohydrate kinase FGGY C-terminal" evidence="4">
    <location>
        <begin position="761"/>
        <end position="838"/>
    </location>
</feature>
<keyword evidence="6" id="KW-1185">Reference proteome</keyword>
<reference evidence="5" key="1">
    <citation type="submission" date="2021-02" db="EMBL/GenBank/DDBJ databases">
        <authorList>
            <person name="Dougan E. K."/>
            <person name="Rhodes N."/>
            <person name="Thang M."/>
            <person name="Chan C."/>
        </authorList>
    </citation>
    <scope>NUCLEOTIDE SEQUENCE</scope>
</reference>
<dbReference type="Pfam" id="PF02782">
    <property type="entry name" value="FGGY_C"/>
    <property type="match status" value="1"/>
</dbReference>
<keyword evidence="3" id="KW-0418">Kinase</keyword>
<keyword evidence="2" id="KW-0808">Transferase</keyword>
<evidence type="ECO:0000256" key="2">
    <source>
        <dbReference type="ARBA" id="ARBA00022679"/>
    </source>
</evidence>
<dbReference type="GO" id="GO:0019150">
    <property type="term" value="F:D-ribulokinase activity"/>
    <property type="evidence" value="ECO:0007669"/>
    <property type="project" value="TreeGrafter"/>
</dbReference>
<dbReference type="InterPro" id="IPR043129">
    <property type="entry name" value="ATPase_NBD"/>
</dbReference>
<evidence type="ECO:0000313" key="6">
    <source>
        <dbReference type="Proteomes" id="UP000604046"/>
    </source>
</evidence>
<dbReference type="GO" id="GO:0005829">
    <property type="term" value="C:cytosol"/>
    <property type="evidence" value="ECO:0007669"/>
    <property type="project" value="TreeGrafter"/>
</dbReference>
<sequence>MSSTGAEIERPVPGKVYIGLDFGTSGCRAACLNHKAELISESSVPYGDASGPAEWREALQKVVAGLPERGQAASICIDGTSATVLLCSEDDGRVAAGPLMYNYSCSAEAIERCRAMLPNPDHTASAPTSTLSKAWEFILGGHDSPGHRLVHQADWLAALAIGRGSSIPGTDYHNALKLGYDIEALCWPEWLLAEQRVAKLLPRRVVAPGTTLGHVGADSAKWLGLPESCRVLAGTTDSIAAFLASGTTQVGEAVTSLGSTMAIKMRSLVRVEDAAFGVRALAWARFVDNQRSTQEPVLRPGHVQAAGFVGVVQAVHFQLSTGKLCIPAPSKARSTATAWAATRSNGLREGPDMHSNVRILRVSLPLFPLKACESFLPLRYIAAAHAGHLQATRRQADDMVADNCFVKTCISAGAAGLWRSAAVMCCQWYAWNVSLLEKAKFKVLCAHFSSVDFLEPRIPKPPLGVETLRSPCCWLIVGMVIVCVLAVATCPVDSTLSCWPRTPCLARWAIRDFEPDVLLGFSWGGGLIVWLLAEGEWGGPTASWHEVFHKKLHPFAFCDLEGAECSWLHCTPLRPLHAVWCQLIQDASASSWVTQKAETERMFSAKPTFKELRLQPLDRRATFSSSLPNFSKRLPHVQPTAGFFGAVLSMLVRRTRRGSEAGNTPDKANVVNAVWLQTRLEELPTLEVWFFAAFQHVNDYAHTSELDETISDPTSWVAALRQALKQLSEEIDPNADSGPIHSSQRFPVCDSTLEPRLEPRPASDAQFLHGILEGMAKIEAAGYGKLAELGAGDVRRVVTAGGGAKNAKWCQIRQRLIGVQVQSAEWTEAACGSALLALRGPSLLG</sequence>
<proteinExistence type="inferred from homology"/>
<dbReference type="AlphaFoldDB" id="A0A812SCL0"/>
<evidence type="ECO:0000256" key="1">
    <source>
        <dbReference type="ARBA" id="ARBA00009156"/>
    </source>
</evidence>
<evidence type="ECO:0000259" key="4">
    <source>
        <dbReference type="Pfam" id="PF02782"/>
    </source>
</evidence>
<protein>
    <submittedName>
        <fullName evidence="5">XK1 protein</fullName>
    </submittedName>
</protein>
<name>A0A812SCL0_9DINO</name>
<evidence type="ECO:0000256" key="3">
    <source>
        <dbReference type="ARBA" id="ARBA00022777"/>
    </source>
</evidence>
<dbReference type="GO" id="GO:0004856">
    <property type="term" value="F:D-xylulokinase activity"/>
    <property type="evidence" value="ECO:0007669"/>
    <property type="project" value="TreeGrafter"/>
</dbReference>
<dbReference type="PANTHER" id="PTHR10196">
    <property type="entry name" value="SUGAR KINASE"/>
    <property type="match status" value="1"/>
</dbReference>
<dbReference type="PANTHER" id="PTHR10196:SF80">
    <property type="entry name" value="D-RIBULOSE KINASE"/>
    <property type="match status" value="1"/>
</dbReference>
<dbReference type="Proteomes" id="UP000604046">
    <property type="component" value="Unassembled WGS sequence"/>
</dbReference>
<evidence type="ECO:0000313" key="5">
    <source>
        <dbReference type="EMBL" id="CAE7473623.1"/>
    </source>
</evidence>
<dbReference type="InterPro" id="IPR018485">
    <property type="entry name" value="FGGY_C"/>
</dbReference>
<organism evidence="5 6">
    <name type="scientific">Symbiodinium natans</name>
    <dbReference type="NCBI Taxonomy" id="878477"/>
    <lineage>
        <taxon>Eukaryota</taxon>
        <taxon>Sar</taxon>
        <taxon>Alveolata</taxon>
        <taxon>Dinophyceae</taxon>
        <taxon>Suessiales</taxon>
        <taxon>Symbiodiniaceae</taxon>
        <taxon>Symbiodinium</taxon>
    </lineage>
</organism>
<comment type="caution">
    <text evidence="5">The sequence shown here is derived from an EMBL/GenBank/DDBJ whole genome shotgun (WGS) entry which is preliminary data.</text>
</comment>
<dbReference type="GO" id="GO:0005997">
    <property type="term" value="P:xylulose metabolic process"/>
    <property type="evidence" value="ECO:0007669"/>
    <property type="project" value="TreeGrafter"/>
</dbReference>
<dbReference type="OrthoDB" id="10262702at2759"/>
<dbReference type="Gene3D" id="3.30.420.40">
    <property type="match status" value="2"/>
</dbReference>
<dbReference type="EMBL" id="CAJNDS010002435">
    <property type="protein sequence ID" value="CAE7473623.1"/>
    <property type="molecule type" value="Genomic_DNA"/>
</dbReference>
<dbReference type="SUPFAM" id="SSF53067">
    <property type="entry name" value="Actin-like ATPase domain"/>
    <property type="match status" value="2"/>
</dbReference>
<accession>A0A812SCL0</accession>
<gene>
    <name evidence="5" type="primary">XK1</name>
    <name evidence="5" type="ORF">SNAT2548_LOCUS26613</name>
</gene>